<gene>
    <name evidence="2" type="ORF">Osc7112_0151</name>
</gene>
<reference evidence="2 3" key="1">
    <citation type="submission" date="2012-05" db="EMBL/GenBank/DDBJ databases">
        <title>Finished chromosome of genome of Oscillatoria sp. PCC 7112.</title>
        <authorList>
            <consortium name="US DOE Joint Genome Institute"/>
            <person name="Gugger M."/>
            <person name="Coursin T."/>
            <person name="Rippka R."/>
            <person name="Tandeau De Marsac N."/>
            <person name="Huntemann M."/>
            <person name="Wei C.-L."/>
            <person name="Han J."/>
            <person name="Detter J.C."/>
            <person name="Han C."/>
            <person name="Tapia R."/>
            <person name="Davenport K."/>
            <person name="Daligault H."/>
            <person name="Erkkila T."/>
            <person name="Gu W."/>
            <person name="Munk A.C.C."/>
            <person name="Teshima H."/>
            <person name="Xu Y."/>
            <person name="Chain P."/>
            <person name="Chen A."/>
            <person name="Krypides N."/>
            <person name="Mavromatis K."/>
            <person name="Markowitz V."/>
            <person name="Szeto E."/>
            <person name="Ivanova N."/>
            <person name="Mikhailova N."/>
            <person name="Ovchinnikova G."/>
            <person name="Pagani I."/>
            <person name="Pati A."/>
            <person name="Goodwin L."/>
            <person name="Peters L."/>
            <person name="Pitluck S."/>
            <person name="Woyke T."/>
            <person name="Kerfeld C."/>
        </authorList>
    </citation>
    <scope>NUCLEOTIDE SEQUENCE [LARGE SCALE GENOMIC DNA]</scope>
    <source>
        <strain evidence="2 3">PCC 7112</strain>
    </source>
</reference>
<dbReference type="STRING" id="179408.Osc7112_0151"/>
<sequence precursor="true">MKIKLRKGRSLFLPIPYGIASLHALLAIFGTTSVSAQSPSFPIAQQINCDRPQGDAQVRTCIRLKYEASDRRLNEVYKQLISQLSGEERSLLSEAQLGWIKLRDKTCEFEVYKSRGGSGYGGFLNECLDRMTKQRTAELEKYLNGFNFL</sequence>
<dbReference type="RefSeq" id="WP_015174126.1">
    <property type="nucleotide sequence ID" value="NC_019729.1"/>
</dbReference>
<organism evidence="2 3">
    <name type="scientific">Phormidium nigroviride PCC 7112</name>
    <dbReference type="NCBI Taxonomy" id="179408"/>
    <lineage>
        <taxon>Bacteria</taxon>
        <taxon>Bacillati</taxon>
        <taxon>Cyanobacteriota</taxon>
        <taxon>Cyanophyceae</taxon>
        <taxon>Oscillatoriophycideae</taxon>
        <taxon>Oscillatoriales</taxon>
        <taxon>Oscillatoriaceae</taxon>
        <taxon>Phormidium</taxon>
    </lineage>
</organism>
<protein>
    <recommendedName>
        <fullName evidence="1">Lysozyme inhibitor LprI-like N-terminal domain-containing protein</fullName>
    </recommendedName>
</protein>
<accession>K9VC13</accession>
<feature type="domain" description="Lysozyme inhibitor LprI-like N-terminal" evidence="1">
    <location>
        <begin position="49"/>
        <end position="139"/>
    </location>
</feature>
<keyword evidence="3" id="KW-1185">Reference proteome</keyword>
<dbReference type="eggNOG" id="COG3755">
    <property type="taxonomic scope" value="Bacteria"/>
</dbReference>
<dbReference type="KEGG" id="oni:Osc7112_0151"/>
<dbReference type="PANTHER" id="PTHR39176">
    <property type="entry name" value="PERIPLASMIC PROTEIN-RELATED"/>
    <property type="match status" value="1"/>
</dbReference>
<dbReference type="Proteomes" id="UP000010478">
    <property type="component" value="Chromosome"/>
</dbReference>
<name>K9VC13_9CYAN</name>
<proteinExistence type="predicted"/>
<dbReference type="InterPro" id="IPR009739">
    <property type="entry name" value="LprI-like_N"/>
</dbReference>
<evidence type="ECO:0000313" key="3">
    <source>
        <dbReference type="Proteomes" id="UP000010478"/>
    </source>
</evidence>
<dbReference type="Pfam" id="PF07007">
    <property type="entry name" value="LprI"/>
    <property type="match status" value="1"/>
</dbReference>
<dbReference type="OrthoDB" id="7340239at2"/>
<dbReference type="PANTHER" id="PTHR39176:SF1">
    <property type="entry name" value="PERIPLASMIC PROTEIN"/>
    <property type="match status" value="1"/>
</dbReference>
<dbReference type="EMBL" id="CP003614">
    <property type="protein sequence ID" value="AFZ04790.1"/>
    <property type="molecule type" value="Genomic_DNA"/>
</dbReference>
<dbReference type="Gene3D" id="1.20.1270.180">
    <property type="match status" value="1"/>
</dbReference>
<evidence type="ECO:0000259" key="1">
    <source>
        <dbReference type="Pfam" id="PF07007"/>
    </source>
</evidence>
<evidence type="ECO:0000313" key="2">
    <source>
        <dbReference type="EMBL" id="AFZ04790.1"/>
    </source>
</evidence>
<dbReference type="AlphaFoldDB" id="K9VC13"/>
<dbReference type="HOGENOM" id="CLU_128596_8_1_3"/>